<gene>
    <name evidence="1" type="ORF">LV89_02067</name>
</gene>
<comment type="caution">
    <text evidence="1">The sequence shown here is derived from an EMBL/GenBank/DDBJ whole genome shotgun (WGS) entry which is preliminary data.</text>
</comment>
<accession>A0A316EDX7</accession>
<dbReference type="Gene3D" id="1.50.10.100">
    <property type="entry name" value="Chondroitin AC/alginate lyase"/>
    <property type="match status" value="1"/>
</dbReference>
<evidence type="ECO:0000313" key="1">
    <source>
        <dbReference type="EMBL" id="PWK26861.1"/>
    </source>
</evidence>
<dbReference type="RefSeq" id="WP_109742814.1">
    <property type="nucleotide sequence ID" value="NZ_QGGO01000009.1"/>
</dbReference>
<name>A0A316EDX7_9BACT</name>
<reference evidence="1 2" key="1">
    <citation type="submission" date="2018-05" db="EMBL/GenBank/DDBJ databases">
        <title>Genomic Encyclopedia of Archaeal and Bacterial Type Strains, Phase II (KMG-II): from individual species to whole genera.</title>
        <authorList>
            <person name="Goeker M."/>
        </authorList>
    </citation>
    <scope>NUCLEOTIDE SEQUENCE [LARGE SCALE GENOMIC DNA]</scope>
    <source>
        <strain evidence="1 2">DSM 22214</strain>
    </source>
</reference>
<dbReference type="InterPro" id="IPR008929">
    <property type="entry name" value="Chondroitin_lyas"/>
</dbReference>
<keyword evidence="2" id="KW-1185">Reference proteome</keyword>
<dbReference type="OrthoDB" id="1290722at2"/>
<dbReference type="Proteomes" id="UP000245489">
    <property type="component" value="Unassembled WGS sequence"/>
</dbReference>
<proteinExistence type="predicted"/>
<sequence>MENISRKKFITNLIGIGAVVGLSSKSNLMFGANEEDDFYSKIVAANHEEVSKLIKALSTDITEIRRRLGYDLANLSAAITEPTSKYFQKEDVVPYMDKIMRFLLKAQNPDGTLDIGNLASPPDTAFILEPLCSALTILRTNKMASLNEIKEMLKTFILKSGEGLRLGGIHTPNHRWVVSASLARINALFPDKKYVNRIDEWLSEGLFIDKDGHYLERSMIYGEVTDRALIAMGRLLDRPKLYEPVRKNLMMTYFYTEPNGDLVCNDSRRQDQFAPINILNFYHNYRFFAIEDNNAEFAAITKFIEKVKGFDEKVLNDLLFYFLEEPLYKKPMPQPKNPALTFEKFFETSNLVRIRNNDKTVTIFGGTDLPLIIGSGRSTSPNFFSFRKGEAILKYMRYSTDFFSTGYFRSKGIKKVNGKYVLSQKIEAPYYQPMPAKFKKADGDYKHSISTDGRFWNKMDFEHRPQSNIRTLETTISIEQKNGINELTFSTKGTDGVHVTIEFCFKEGGNLVGFSKIEDSADNYTLASGSGEYHLGKDTIKIDGGTFKHSKLRGIEGEMYTSHFGSLRTDGMHVFLTGITPFEHKITLS</sequence>
<dbReference type="EMBL" id="QGGO01000009">
    <property type="protein sequence ID" value="PWK26861.1"/>
    <property type="molecule type" value="Genomic_DNA"/>
</dbReference>
<protein>
    <recommendedName>
        <fullName evidence="3">Heparinase II/III-like protein</fullName>
    </recommendedName>
</protein>
<dbReference type="AlphaFoldDB" id="A0A316EDX7"/>
<evidence type="ECO:0000313" key="2">
    <source>
        <dbReference type="Proteomes" id="UP000245489"/>
    </source>
</evidence>
<organism evidence="1 2">
    <name type="scientific">Arcicella aurantiaca</name>
    <dbReference type="NCBI Taxonomy" id="591202"/>
    <lineage>
        <taxon>Bacteria</taxon>
        <taxon>Pseudomonadati</taxon>
        <taxon>Bacteroidota</taxon>
        <taxon>Cytophagia</taxon>
        <taxon>Cytophagales</taxon>
        <taxon>Flectobacillaceae</taxon>
        <taxon>Arcicella</taxon>
    </lineage>
</organism>
<evidence type="ECO:0008006" key="3">
    <source>
        <dbReference type="Google" id="ProtNLM"/>
    </source>
</evidence>